<gene>
    <name evidence="1" type="ORF">METZ01_LOCUS330481</name>
</gene>
<name>A0A382PXN7_9ZZZZ</name>
<accession>A0A382PXN7</accession>
<dbReference type="EMBL" id="UINC01110251">
    <property type="protein sequence ID" value="SVC77627.1"/>
    <property type="molecule type" value="Genomic_DNA"/>
</dbReference>
<proteinExistence type="predicted"/>
<reference evidence="1" key="1">
    <citation type="submission" date="2018-05" db="EMBL/GenBank/DDBJ databases">
        <authorList>
            <person name="Lanie J.A."/>
            <person name="Ng W.-L."/>
            <person name="Kazmierczak K.M."/>
            <person name="Andrzejewski T.M."/>
            <person name="Davidsen T.M."/>
            <person name="Wayne K.J."/>
            <person name="Tettelin H."/>
            <person name="Glass J.I."/>
            <person name="Rusch D."/>
            <person name="Podicherti R."/>
            <person name="Tsui H.-C.T."/>
            <person name="Winkler M.E."/>
        </authorList>
    </citation>
    <scope>NUCLEOTIDE SEQUENCE</scope>
</reference>
<organism evidence="1">
    <name type="scientific">marine metagenome</name>
    <dbReference type="NCBI Taxonomy" id="408172"/>
    <lineage>
        <taxon>unclassified sequences</taxon>
        <taxon>metagenomes</taxon>
        <taxon>ecological metagenomes</taxon>
    </lineage>
</organism>
<feature type="non-terminal residue" evidence="1">
    <location>
        <position position="1"/>
    </location>
</feature>
<protein>
    <submittedName>
        <fullName evidence="1">Uncharacterized protein</fullName>
    </submittedName>
</protein>
<evidence type="ECO:0000313" key="1">
    <source>
        <dbReference type="EMBL" id="SVC77627.1"/>
    </source>
</evidence>
<dbReference type="AlphaFoldDB" id="A0A382PXN7"/>
<sequence>DLTRAQIDGLEAIITYQRELKNVRVATMAHLEELQP</sequence>